<sequence length="2088" mass="225511">MNPDVTEPFPTSSAQQRLWFLQQRHPESRAYTVTEAVWLRGRVDADALERALAAVIERHDQLRAVFEYRDDGLLQRVVPAARQPFRLARRSVPRDGLRRWFAEETAVAFDLAHGPAYRATLLELGGEERVLAFCVHHIVTDGWSAELFFSDLASAYRQVCDGTAPRWESAPGSYREAVAEERRWLESPEAAERIDAAAAALAGAPFALDLPVDAAAATEPPPAAVHRTRLPDELVKRVEVHAAECGATPFMLYAAAYAVLLSRWTGQDEVVFGLPAAGRERAATHTTYGLFVNTLPLRVRTAPQDDWDTLVGRVRDAALEAYTHAEVPLDRLAARLGGLPLQALLVVQPDDMPVPQLPGVETARWPVDHHHTKFDLLLQIDRGRLAAPDAAEPEDGTFAALEFRADTIGADLAARMLAHWRQILETMVATPAAPVAALVPDTPAERELRAPARQLEAAAAPLDPVAAFERRAAEHPAAPAVWTGRDAVDYAGLAARTGAIQAALREAGVGPGDFVGVCLRRSPDLVAALMAVLRCGAAYVPLDAGYPPERLRFIARDAHCRVVLTQPETRDVLPADAGPFLDVTSVPAVPALPAAEPAQDERIAYLIYTSGSTGRPKGVAIPHRALRSFLGWARDHFAPEDLSVVLASTSVSFDLSVFELFLPLSTGGSLRLVDNALQLAEQPGTEPTLVNTVPSAMTELLRAGALPAGVRVVNLAGEPLPRTLVDAVYERSASVRVFNLYGPSEDTTYSTWHEVPRDGSDEPVIGLPIAGTNAYVLDGRLTPVPAGADGELYLGGLGVAQGYLDRPDLTAERFLPDPFCGLPGARMYRTGDRVRVTGNGELRYLGRYDHQVKLRGFRIETGEIESRARSVDGVAQALVVLREVAGTPHLVCYWTGGAEPDAVRTALTAELPAYMIPRYWVPLDAFPLNANGKIDRAALPEPARDTGDAAEPATPVEREVAELMAGLTSSGPLGPGADFFALGGHSLLAMQLMTAVRDRLGAEITLGDIFRHRTVRALAARIDQALARETVLPPLRRRDGEGPAPLAFAQERMWLVEQLRPGSPMLNIGVAVRLRGDLDRAALDRALRALTERHEALRLRIGRGRDGQLRQQAAPHRQVLLRDLAADGEEATARLLREALADPFDLATEAPARWLLVEEASGRDGRPDHVLALVIHHVVADAWSIRLLLDELFSDYAAAVAGRDLPSEPRLSTLDYGAWQRRHLDRPAVTRRDLAYWRERLADPPERLRLAFDHPPAQAVTYRGARLTRRLSGEAVQALLAVGREAGATPFMTVLALYQGLMSRLSGQDDVIVGTPIANRDQSGTEGLVGCLLNTLALRTDHSGDPSFRELLEQSRQACLDAFAHQQTPFELVVSELGAERTVEHTPVFQTMFVLDGSEVAAPRVPGLESTRFEIPPVATQYDVTLMVGRDADGWHATWDYRTDLFEKDTVAGYADCFETLLEQAGRHHDRPLGGLPLTTPERERTALGWSRPEATPVPDTLPALFAERVAAHPDAPALRDDEGVLTYRELDLAAGRLAARIAAHGVRPDDRVAVVLPRSRASVTALLAVAKAGAAFLCLDPGLPAERMTWIAEDAGVRLQVTDASLAGRLPQDVVPAVRIDEDPQGPAAPLGGQVPATTPGHLAYVIYTSGSTGRPKGVLLTHRGLAQLRDLHRDRLGAGPGAHVLQYAPYSFDASVWECVMGLLTGACLHLTHPDRLLPGAPLEATLADRGITHLTMPPSNLAMLRTLPDSLRHLVLAGEACPAELVQRWGGKVRLWNAYGPSEATVCGTIQDCAGLPAGRSPSIGTAFPGAEAYVLDAALNVLPPGVPGELYLGGQGLARGYLDRPELTAERFVPHPYAAAPGERLYRTGDLARLTADGEIEFLGRVDDQVKLRGIRVEPGEIERTLAGLDPRIADTAVLVTGSGGDQHLVGFVAGPAGLDPAVLRDGLAARLPGYMVPAWLERLDAFPLTGNGKLDRRALARTAEGRRRQASATAPPRGPLEEEIAAVWRELLPPTDIGREDSFFAVGGTSLTLTRLHERIDSRYPGALKLVDLFRLNTVAAIAGALEETGAAAPAAADLSFRL</sequence>
<feature type="domain" description="Carrier" evidence="4">
    <location>
        <begin position="2000"/>
        <end position="2075"/>
    </location>
</feature>
<dbReference type="PANTHER" id="PTHR45527">
    <property type="entry name" value="NONRIBOSOMAL PEPTIDE SYNTHETASE"/>
    <property type="match status" value="1"/>
</dbReference>
<dbReference type="Pfam" id="PF00668">
    <property type="entry name" value="Condensation"/>
    <property type="match status" value="2"/>
</dbReference>
<dbReference type="CDD" id="cd05930">
    <property type="entry name" value="A_NRPS"/>
    <property type="match status" value="1"/>
</dbReference>
<dbReference type="InterPro" id="IPR020806">
    <property type="entry name" value="PKS_PP-bd"/>
</dbReference>
<feature type="domain" description="Carrier" evidence="4">
    <location>
        <begin position="951"/>
        <end position="1026"/>
    </location>
</feature>
<comment type="cofactor">
    <cofactor evidence="1">
        <name>pantetheine 4'-phosphate</name>
        <dbReference type="ChEBI" id="CHEBI:47942"/>
    </cofactor>
</comment>
<dbReference type="GO" id="GO:0003824">
    <property type="term" value="F:catalytic activity"/>
    <property type="evidence" value="ECO:0007669"/>
    <property type="project" value="InterPro"/>
</dbReference>
<accession>A0A918EIR5</accession>
<dbReference type="FunFam" id="2.30.38.10:FF:000001">
    <property type="entry name" value="Non-ribosomal peptide synthetase PvdI"/>
    <property type="match status" value="1"/>
</dbReference>
<dbReference type="InterPro" id="IPR000873">
    <property type="entry name" value="AMP-dep_synth/lig_dom"/>
</dbReference>
<dbReference type="GO" id="GO:0017000">
    <property type="term" value="P:antibiotic biosynthetic process"/>
    <property type="evidence" value="ECO:0007669"/>
    <property type="project" value="UniProtKB-ARBA"/>
</dbReference>
<dbReference type="CDD" id="cd19531">
    <property type="entry name" value="LCL_NRPS-like"/>
    <property type="match status" value="2"/>
</dbReference>
<dbReference type="NCBIfam" id="TIGR01733">
    <property type="entry name" value="AA-adenyl-dom"/>
    <property type="match status" value="2"/>
</dbReference>
<proteinExistence type="predicted"/>
<evidence type="ECO:0000313" key="6">
    <source>
        <dbReference type="Proteomes" id="UP000654123"/>
    </source>
</evidence>
<dbReference type="InterPro" id="IPR020845">
    <property type="entry name" value="AMP-binding_CS"/>
</dbReference>
<organism evidence="5 6">
    <name type="scientific">Streptomyces roseolilacinus</name>
    <dbReference type="NCBI Taxonomy" id="66904"/>
    <lineage>
        <taxon>Bacteria</taxon>
        <taxon>Bacillati</taxon>
        <taxon>Actinomycetota</taxon>
        <taxon>Actinomycetes</taxon>
        <taxon>Kitasatosporales</taxon>
        <taxon>Streptomycetaceae</taxon>
        <taxon>Streptomyces</taxon>
    </lineage>
</organism>
<dbReference type="PANTHER" id="PTHR45527:SF1">
    <property type="entry name" value="FATTY ACID SYNTHASE"/>
    <property type="match status" value="1"/>
</dbReference>
<dbReference type="GO" id="GO:0005737">
    <property type="term" value="C:cytoplasm"/>
    <property type="evidence" value="ECO:0007669"/>
    <property type="project" value="TreeGrafter"/>
</dbReference>
<dbReference type="Gene3D" id="3.30.559.10">
    <property type="entry name" value="Chloramphenicol acetyltransferase-like domain"/>
    <property type="match status" value="2"/>
</dbReference>
<evidence type="ECO:0000313" key="5">
    <source>
        <dbReference type="EMBL" id="GGP99436.1"/>
    </source>
</evidence>
<dbReference type="Gene3D" id="3.30.559.30">
    <property type="entry name" value="Nonribosomal peptide synthetase, condensation domain"/>
    <property type="match status" value="2"/>
</dbReference>
<dbReference type="Gene3D" id="3.30.300.30">
    <property type="match status" value="2"/>
</dbReference>
<dbReference type="GO" id="GO:0043041">
    <property type="term" value="P:amino acid activation for nonribosomal peptide biosynthetic process"/>
    <property type="evidence" value="ECO:0007669"/>
    <property type="project" value="TreeGrafter"/>
</dbReference>
<evidence type="ECO:0000256" key="3">
    <source>
        <dbReference type="ARBA" id="ARBA00022553"/>
    </source>
</evidence>
<evidence type="ECO:0000259" key="4">
    <source>
        <dbReference type="PROSITE" id="PS50075"/>
    </source>
</evidence>
<dbReference type="GO" id="GO:0031177">
    <property type="term" value="F:phosphopantetheine binding"/>
    <property type="evidence" value="ECO:0007669"/>
    <property type="project" value="InterPro"/>
</dbReference>
<keyword evidence="6" id="KW-1185">Reference proteome</keyword>
<dbReference type="InterPro" id="IPR045851">
    <property type="entry name" value="AMP-bd_C_sf"/>
</dbReference>
<dbReference type="FunFam" id="3.40.50.12780:FF:000012">
    <property type="entry name" value="Non-ribosomal peptide synthetase"/>
    <property type="match status" value="1"/>
</dbReference>
<gene>
    <name evidence="5" type="ORF">GCM10010249_17020</name>
</gene>
<evidence type="ECO:0000256" key="2">
    <source>
        <dbReference type="ARBA" id="ARBA00022450"/>
    </source>
</evidence>
<name>A0A918EIR5_9ACTN</name>
<dbReference type="Gene3D" id="1.10.1200.10">
    <property type="entry name" value="ACP-like"/>
    <property type="match status" value="2"/>
</dbReference>
<dbReference type="PROSITE" id="PS00455">
    <property type="entry name" value="AMP_BINDING"/>
    <property type="match status" value="2"/>
</dbReference>
<dbReference type="FunFam" id="3.40.50.980:FF:000001">
    <property type="entry name" value="Non-ribosomal peptide synthetase"/>
    <property type="match status" value="1"/>
</dbReference>
<keyword evidence="2" id="KW-0596">Phosphopantetheine</keyword>
<dbReference type="InterPro" id="IPR023213">
    <property type="entry name" value="CAT-like_dom_sf"/>
</dbReference>
<dbReference type="EMBL" id="BMSV01000003">
    <property type="protein sequence ID" value="GGP99436.1"/>
    <property type="molecule type" value="Genomic_DNA"/>
</dbReference>
<dbReference type="Pfam" id="PF00501">
    <property type="entry name" value="AMP-binding"/>
    <property type="match status" value="2"/>
</dbReference>
<dbReference type="PROSITE" id="PS50075">
    <property type="entry name" value="CARRIER"/>
    <property type="match status" value="2"/>
</dbReference>
<dbReference type="SUPFAM" id="SSF52777">
    <property type="entry name" value="CoA-dependent acyltransferases"/>
    <property type="match status" value="4"/>
</dbReference>
<reference evidence="5" key="1">
    <citation type="journal article" date="2014" name="Int. J. Syst. Evol. Microbiol.">
        <title>Complete genome sequence of Corynebacterium casei LMG S-19264T (=DSM 44701T), isolated from a smear-ripened cheese.</title>
        <authorList>
            <consortium name="US DOE Joint Genome Institute (JGI-PGF)"/>
            <person name="Walter F."/>
            <person name="Albersmeier A."/>
            <person name="Kalinowski J."/>
            <person name="Ruckert C."/>
        </authorList>
    </citation>
    <scope>NUCLEOTIDE SEQUENCE</scope>
    <source>
        <strain evidence="5">JCM 4335</strain>
    </source>
</reference>
<dbReference type="Proteomes" id="UP000654123">
    <property type="component" value="Unassembled WGS sequence"/>
</dbReference>
<dbReference type="GO" id="GO:0008610">
    <property type="term" value="P:lipid biosynthetic process"/>
    <property type="evidence" value="ECO:0007669"/>
    <property type="project" value="UniProtKB-ARBA"/>
</dbReference>
<dbReference type="InterPro" id="IPR009081">
    <property type="entry name" value="PP-bd_ACP"/>
</dbReference>
<dbReference type="SUPFAM" id="SSF56801">
    <property type="entry name" value="Acetyl-CoA synthetase-like"/>
    <property type="match status" value="2"/>
</dbReference>
<dbReference type="GO" id="GO:0044550">
    <property type="term" value="P:secondary metabolite biosynthetic process"/>
    <property type="evidence" value="ECO:0007669"/>
    <property type="project" value="TreeGrafter"/>
</dbReference>
<comment type="caution">
    <text evidence="5">The sequence shown here is derived from an EMBL/GenBank/DDBJ whole genome shotgun (WGS) entry which is preliminary data.</text>
</comment>
<dbReference type="InterPro" id="IPR036736">
    <property type="entry name" value="ACP-like_sf"/>
</dbReference>
<reference evidence="5" key="2">
    <citation type="submission" date="2020-09" db="EMBL/GenBank/DDBJ databases">
        <authorList>
            <person name="Sun Q."/>
            <person name="Ohkuma M."/>
        </authorList>
    </citation>
    <scope>NUCLEOTIDE SEQUENCE</scope>
    <source>
        <strain evidence="5">JCM 4335</strain>
    </source>
</reference>
<protein>
    <recommendedName>
        <fullName evidence="4">Carrier domain-containing protein</fullName>
    </recommendedName>
</protein>
<dbReference type="InterPro" id="IPR042099">
    <property type="entry name" value="ANL_N_sf"/>
</dbReference>
<dbReference type="InterPro" id="IPR010071">
    <property type="entry name" value="AA_adenyl_dom"/>
</dbReference>
<dbReference type="Gene3D" id="3.40.50.12780">
    <property type="entry name" value="N-terminal domain of ligase-like"/>
    <property type="match status" value="2"/>
</dbReference>
<keyword evidence="3" id="KW-0597">Phosphoprotein</keyword>
<dbReference type="SMART" id="SM00823">
    <property type="entry name" value="PKS_PP"/>
    <property type="match status" value="2"/>
</dbReference>
<dbReference type="SUPFAM" id="SSF47336">
    <property type="entry name" value="ACP-like"/>
    <property type="match status" value="2"/>
</dbReference>
<dbReference type="InterPro" id="IPR001242">
    <property type="entry name" value="Condensation_dom"/>
</dbReference>
<evidence type="ECO:0000256" key="1">
    <source>
        <dbReference type="ARBA" id="ARBA00001957"/>
    </source>
</evidence>
<dbReference type="Pfam" id="PF00550">
    <property type="entry name" value="PP-binding"/>
    <property type="match status" value="2"/>
</dbReference>